<reference evidence="2" key="1">
    <citation type="journal article" date="2024" name="Front. Bioeng. Biotechnol.">
        <title>Genome-scale model development and genomic sequencing of the oleaginous clade Lipomyces.</title>
        <authorList>
            <person name="Czajka J.J."/>
            <person name="Han Y."/>
            <person name="Kim J."/>
            <person name="Mondo S.J."/>
            <person name="Hofstad B.A."/>
            <person name="Robles A."/>
            <person name="Haridas S."/>
            <person name="Riley R."/>
            <person name="LaButti K."/>
            <person name="Pangilinan J."/>
            <person name="Andreopoulos W."/>
            <person name="Lipzen A."/>
            <person name="Yan J."/>
            <person name="Wang M."/>
            <person name="Ng V."/>
            <person name="Grigoriev I.V."/>
            <person name="Spatafora J.W."/>
            <person name="Magnuson J.K."/>
            <person name="Baker S.E."/>
            <person name="Pomraning K.R."/>
        </authorList>
    </citation>
    <scope>NUCLEOTIDE SEQUENCE [LARGE SCALE GENOMIC DNA]</scope>
    <source>
        <strain evidence="2">CBS 10300</strain>
    </source>
</reference>
<sequence length="629" mass="70799">MRCNCYLEVQNLESALADAKTIIKLDRTSSVGYLLTGKIYQLLNNHVEAANIYATGLRVVSEIQHSRAQSGHGGVRDPLQKLPPEVVELIFGYMPFRQVVQLQRVCTSWKVLIERCPSLWSSLDFRTCKRESVTPEILQSCLSKSRGSVKRVYLSNLTPLCSALCLGIVLGHNMPLDIGDRISLDIQSSSWAVDIPFTNTNSDAPRQLNYLYLDQMVGLVFNNWTTLGDDIWSRMSKLTVFRAHAKVFPDIVEILCRGYLRTLNILDCYYDPKESGRCRSIYNINIPTPDSPDFRTLPELEIFNFGGIAAEPAGKHGGVNGKGVSVYVDHRELDSFLRMLPNLKKFSCVDVHASSRGPDGHYFERTDFRHNPALEELVIIGTWLERMPTLSPSCKKLTLSRTSLTPRTVIHGGSEMRYDSSFLGEDNTVLLDEYSSIEELDLSSCEMLIDSKLIATLARCDPSRLTSLNLANCPGLFFSTPVFGAVLMTRIVQSCPFLRQLNVSENSSVGDFVLLEISKLRYLECLDISCTGVHNLGVLVLLKGLFLGDSVEKDYLREDSTLRDMIEQNRALLLGGDPKAYPIVFNTLFVNGCHGISDDMCWWIESIGVRIECKLFKETNRRKRKREDT</sequence>
<dbReference type="Proteomes" id="UP001489719">
    <property type="component" value="Unassembled WGS sequence"/>
</dbReference>
<organism evidence="1 2">
    <name type="scientific">Lipomyces orientalis</name>
    <dbReference type="NCBI Taxonomy" id="1233043"/>
    <lineage>
        <taxon>Eukaryota</taxon>
        <taxon>Fungi</taxon>
        <taxon>Dikarya</taxon>
        <taxon>Ascomycota</taxon>
        <taxon>Saccharomycotina</taxon>
        <taxon>Lipomycetes</taxon>
        <taxon>Lipomycetales</taxon>
        <taxon>Lipomycetaceae</taxon>
        <taxon>Lipomyces</taxon>
    </lineage>
</organism>
<comment type="caution">
    <text evidence="1">The sequence shown here is derived from an EMBL/GenBank/DDBJ whole genome shotgun (WGS) entry which is preliminary data.</text>
</comment>
<evidence type="ECO:0000313" key="2">
    <source>
        <dbReference type="Proteomes" id="UP001489719"/>
    </source>
</evidence>
<proteinExistence type="predicted"/>
<gene>
    <name evidence="1" type="ORF">V1517DRAFT_313079</name>
</gene>
<dbReference type="EMBL" id="MU970037">
    <property type="protein sequence ID" value="KAK9325943.1"/>
    <property type="molecule type" value="Genomic_DNA"/>
</dbReference>
<name>A0ACC3U0B3_9ASCO</name>
<evidence type="ECO:0000313" key="1">
    <source>
        <dbReference type="EMBL" id="KAK9325943.1"/>
    </source>
</evidence>
<accession>A0ACC3U0B3</accession>
<keyword evidence="2" id="KW-1185">Reference proteome</keyword>
<protein>
    <submittedName>
        <fullName evidence="1">Uncharacterized protein</fullName>
    </submittedName>
</protein>